<sequence>MENSRSRPSPDPFDRVAAVVAAQVSAVLPDGAPLLLACSGGLDSTVLLHALAAAGRWRLSCAHVHHGLSPNAEVWAQHCAAQAASLGLPFALHRVEVALDSADGIECAAREARYRVLDAQALAQGAAALLTAHHADDQAETLLHNLVRGAGLMGLAGMPAWRPSAPGRPAQLRPMLALSRSVLEAAARARGLSWVEDESNADTRYARNYLRAEVMPVLSSRWPRTAETLAGAARRLAEAQGLLDGLADADASALAATTAWGQAWSIDGLRALEPARQRNLLRRLLRLQGARTAPTEAWLDEWRRQLLGWQPGAECPVSHAGVAGFCHRGLLWLMPDLPAPAALNWQGETDIAWAAGRLQLQPVQGRGLSQSALAQAAPVLRVRQPKDRVRRGPGRPRAGVKQIAQECGLPPWLRDRAPLFVVGREAVWMPGCEPAEPWAAGPGEPGWMPVWTPVVAQSTSG</sequence>
<evidence type="ECO:0000256" key="7">
    <source>
        <dbReference type="ARBA" id="ARBA00048539"/>
    </source>
</evidence>
<evidence type="ECO:0000256" key="1">
    <source>
        <dbReference type="ARBA" id="ARBA00004496"/>
    </source>
</evidence>
<dbReference type="InterPro" id="IPR011063">
    <property type="entry name" value="TilS/TtcA_N"/>
</dbReference>
<dbReference type="InterPro" id="IPR015262">
    <property type="entry name" value="tRNA_Ile_lys_synt_subst-bd"/>
</dbReference>
<feature type="domain" description="Lysidine-tRNA(Ile) synthetase C-terminal" evidence="9">
    <location>
        <begin position="378"/>
        <end position="451"/>
    </location>
</feature>
<dbReference type="STRING" id="1000565.METUNv1_01496"/>
<dbReference type="Gene3D" id="1.20.59.20">
    <property type="match status" value="1"/>
</dbReference>
<evidence type="ECO:0000256" key="8">
    <source>
        <dbReference type="HAMAP-Rule" id="MF_01161"/>
    </source>
</evidence>
<evidence type="ECO:0000313" key="10">
    <source>
        <dbReference type="EMBL" id="EGK72193.1"/>
    </source>
</evidence>
<keyword evidence="11" id="KW-1185">Reference proteome</keyword>
<dbReference type="GO" id="GO:0006400">
    <property type="term" value="P:tRNA modification"/>
    <property type="evidence" value="ECO:0007669"/>
    <property type="project" value="UniProtKB-UniRule"/>
</dbReference>
<dbReference type="SUPFAM" id="SSF56037">
    <property type="entry name" value="PheT/TilS domain"/>
    <property type="match status" value="1"/>
</dbReference>
<keyword evidence="5 8" id="KW-0547">Nucleotide-binding</keyword>
<dbReference type="GO" id="GO:0005524">
    <property type="term" value="F:ATP binding"/>
    <property type="evidence" value="ECO:0007669"/>
    <property type="project" value="UniProtKB-UniRule"/>
</dbReference>
<dbReference type="NCBIfam" id="TIGR02432">
    <property type="entry name" value="lysidine_TilS_N"/>
    <property type="match status" value="1"/>
</dbReference>
<comment type="domain">
    <text evidence="8">The N-terminal region contains the highly conserved SGGXDS motif, predicted to be a P-loop motif involved in ATP binding.</text>
</comment>
<evidence type="ECO:0000256" key="5">
    <source>
        <dbReference type="ARBA" id="ARBA00022741"/>
    </source>
</evidence>
<dbReference type="PANTHER" id="PTHR43033">
    <property type="entry name" value="TRNA(ILE)-LYSIDINE SYNTHASE-RELATED"/>
    <property type="match status" value="1"/>
</dbReference>
<evidence type="ECO:0000256" key="2">
    <source>
        <dbReference type="ARBA" id="ARBA00022490"/>
    </source>
</evidence>
<dbReference type="Gene3D" id="3.40.50.620">
    <property type="entry name" value="HUPs"/>
    <property type="match status" value="1"/>
</dbReference>
<dbReference type="GO" id="GO:0005737">
    <property type="term" value="C:cytoplasm"/>
    <property type="evidence" value="ECO:0007669"/>
    <property type="project" value="UniProtKB-SubCell"/>
</dbReference>
<dbReference type="InterPro" id="IPR012094">
    <property type="entry name" value="tRNA_Ile_lys_synt"/>
</dbReference>
<dbReference type="eggNOG" id="COG0037">
    <property type="taxonomic scope" value="Bacteria"/>
</dbReference>
<evidence type="ECO:0000256" key="3">
    <source>
        <dbReference type="ARBA" id="ARBA00022598"/>
    </source>
</evidence>
<dbReference type="AlphaFoldDB" id="F5RB57"/>
<dbReference type="InterPro" id="IPR014729">
    <property type="entry name" value="Rossmann-like_a/b/a_fold"/>
</dbReference>
<gene>
    <name evidence="8" type="primary">tilS</name>
    <name evidence="10" type="ORF">METUNv1_01496</name>
</gene>
<comment type="subcellular location">
    <subcellularLocation>
        <location evidence="1 8">Cytoplasm</location>
    </subcellularLocation>
</comment>
<dbReference type="CDD" id="cd01992">
    <property type="entry name" value="TilS_N"/>
    <property type="match status" value="1"/>
</dbReference>
<name>F5RB57_METUF</name>
<dbReference type="HAMAP" id="MF_01161">
    <property type="entry name" value="tRNA_Ile_lys_synt"/>
    <property type="match status" value="1"/>
</dbReference>
<dbReference type="GO" id="GO:0032267">
    <property type="term" value="F:tRNA(Ile)-lysidine synthase activity"/>
    <property type="evidence" value="ECO:0007669"/>
    <property type="project" value="UniProtKB-EC"/>
</dbReference>
<feature type="binding site" evidence="8">
    <location>
        <begin position="39"/>
        <end position="44"/>
    </location>
    <ligand>
        <name>ATP</name>
        <dbReference type="ChEBI" id="CHEBI:30616"/>
    </ligand>
</feature>
<dbReference type="EMBL" id="AFHG01000042">
    <property type="protein sequence ID" value="EGK72193.1"/>
    <property type="molecule type" value="Genomic_DNA"/>
</dbReference>
<proteinExistence type="inferred from homology"/>
<protein>
    <recommendedName>
        <fullName evidence="8">tRNA(Ile)-lysidine synthase</fullName>
        <ecNumber evidence="8">6.3.4.19</ecNumber>
    </recommendedName>
    <alternativeName>
        <fullName evidence="8">tRNA(Ile)-2-lysyl-cytidine synthase</fullName>
    </alternativeName>
    <alternativeName>
        <fullName evidence="8">tRNA(Ile)-lysidine synthetase</fullName>
    </alternativeName>
</protein>
<dbReference type="OrthoDB" id="9807403at2"/>
<dbReference type="EC" id="6.3.4.19" evidence="8"/>
<keyword evidence="3 8" id="KW-0436">Ligase</keyword>
<dbReference type="SUPFAM" id="SSF82829">
    <property type="entry name" value="MesJ substrate recognition domain-like"/>
    <property type="match status" value="1"/>
</dbReference>
<dbReference type="Pfam" id="PF11734">
    <property type="entry name" value="TilS_C"/>
    <property type="match status" value="1"/>
</dbReference>
<comment type="caution">
    <text evidence="10">The sequence shown here is derived from an EMBL/GenBank/DDBJ whole genome shotgun (WGS) entry which is preliminary data.</text>
</comment>
<dbReference type="PANTHER" id="PTHR43033:SF1">
    <property type="entry name" value="TRNA(ILE)-LYSIDINE SYNTHASE-RELATED"/>
    <property type="match status" value="1"/>
</dbReference>
<keyword evidence="6 8" id="KW-0067">ATP-binding</keyword>
<dbReference type="Proteomes" id="UP000005019">
    <property type="component" value="Unassembled WGS sequence"/>
</dbReference>
<accession>F5RB57</accession>
<dbReference type="Pfam" id="PF01171">
    <property type="entry name" value="ATP_bind_3"/>
    <property type="match status" value="1"/>
</dbReference>
<evidence type="ECO:0000313" key="11">
    <source>
        <dbReference type="Proteomes" id="UP000005019"/>
    </source>
</evidence>
<keyword evidence="2 8" id="KW-0963">Cytoplasm</keyword>
<keyword evidence="4 8" id="KW-0819">tRNA processing</keyword>
<evidence type="ECO:0000256" key="4">
    <source>
        <dbReference type="ARBA" id="ARBA00022694"/>
    </source>
</evidence>
<dbReference type="NCBIfam" id="TIGR02433">
    <property type="entry name" value="lysidine_TilS_C"/>
    <property type="match status" value="1"/>
</dbReference>
<dbReference type="Pfam" id="PF09179">
    <property type="entry name" value="TilS"/>
    <property type="match status" value="1"/>
</dbReference>
<dbReference type="SUPFAM" id="SSF52402">
    <property type="entry name" value="Adenine nucleotide alpha hydrolases-like"/>
    <property type="match status" value="1"/>
</dbReference>
<organism evidence="10 11">
    <name type="scientific">Methyloversatilis universalis (strain ATCC BAA-1314 / DSM 25237 / JCM 13912 / CCUG 52030 / FAM5)</name>
    <dbReference type="NCBI Taxonomy" id="1000565"/>
    <lineage>
        <taxon>Bacteria</taxon>
        <taxon>Pseudomonadati</taxon>
        <taxon>Pseudomonadota</taxon>
        <taxon>Betaproteobacteria</taxon>
        <taxon>Nitrosomonadales</taxon>
        <taxon>Sterolibacteriaceae</taxon>
        <taxon>Methyloversatilis</taxon>
    </lineage>
</organism>
<dbReference type="InterPro" id="IPR012795">
    <property type="entry name" value="tRNA_Ile_lys_synt_N"/>
</dbReference>
<reference evidence="10 11" key="1">
    <citation type="journal article" date="2011" name="J. Bacteriol.">
        <title>Genome sequence of Methyloversatilis universalis FAM5T, a methylotrophic representative of the order Rhodocyclales.</title>
        <authorList>
            <person name="Kittichotirat W."/>
            <person name="Good N.M."/>
            <person name="Hall R."/>
            <person name="Bringel F."/>
            <person name="Lajus A."/>
            <person name="Medigue C."/>
            <person name="Smalley N.E."/>
            <person name="Beck D."/>
            <person name="Bumgarner R."/>
            <person name="Vuilleumier S."/>
            <person name="Kalyuzhnaya M.G."/>
        </authorList>
    </citation>
    <scope>NUCLEOTIDE SEQUENCE [LARGE SCALE GENOMIC DNA]</scope>
    <source>
        <strain evidence="11">ATCC BAA-1314 / JCM 13912 / FAM5</strain>
    </source>
</reference>
<dbReference type="InterPro" id="IPR012796">
    <property type="entry name" value="Lysidine-tRNA-synth_C"/>
</dbReference>
<comment type="catalytic activity">
    <reaction evidence="7 8">
        <text>cytidine(34) in tRNA(Ile2) + L-lysine + ATP = lysidine(34) in tRNA(Ile2) + AMP + diphosphate + H(+)</text>
        <dbReference type="Rhea" id="RHEA:43744"/>
        <dbReference type="Rhea" id="RHEA-COMP:10625"/>
        <dbReference type="Rhea" id="RHEA-COMP:10670"/>
        <dbReference type="ChEBI" id="CHEBI:15378"/>
        <dbReference type="ChEBI" id="CHEBI:30616"/>
        <dbReference type="ChEBI" id="CHEBI:32551"/>
        <dbReference type="ChEBI" id="CHEBI:33019"/>
        <dbReference type="ChEBI" id="CHEBI:82748"/>
        <dbReference type="ChEBI" id="CHEBI:83665"/>
        <dbReference type="ChEBI" id="CHEBI:456215"/>
        <dbReference type="EC" id="6.3.4.19"/>
    </reaction>
</comment>
<comment type="function">
    <text evidence="8">Ligates lysine onto the cytidine present at position 34 of the AUA codon-specific tRNA(Ile) that contains the anticodon CAU, in an ATP-dependent manner. Cytidine is converted to lysidine, thus changing the amino acid specificity of the tRNA from methionine to isoleucine.</text>
</comment>
<evidence type="ECO:0000256" key="6">
    <source>
        <dbReference type="ARBA" id="ARBA00022840"/>
    </source>
</evidence>
<dbReference type="SMART" id="SM00977">
    <property type="entry name" value="TilS_C"/>
    <property type="match status" value="1"/>
</dbReference>
<comment type="similarity">
    <text evidence="8">Belongs to the tRNA(Ile)-lysidine synthase family.</text>
</comment>
<evidence type="ECO:0000259" key="9">
    <source>
        <dbReference type="SMART" id="SM00977"/>
    </source>
</evidence>